<feature type="compositionally biased region" description="Basic and acidic residues" evidence="6">
    <location>
        <begin position="58"/>
        <end position="67"/>
    </location>
</feature>
<keyword evidence="2 5" id="KW-0217">Developmental protein</keyword>
<dbReference type="PANTHER" id="PTHR31791:SF49">
    <property type="entry name" value="INACTIVE PROTEIN FRIGIDA"/>
    <property type="match status" value="1"/>
</dbReference>
<evidence type="ECO:0000256" key="4">
    <source>
        <dbReference type="ARBA" id="ARBA00023089"/>
    </source>
</evidence>
<dbReference type="GO" id="GO:0030154">
    <property type="term" value="P:cell differentiation"/>
    <property type="evidence" value="ECO:0007669"/>
    <property type="project" value="UniProtKB-KW"/>
</dbReference>
<evidence type="ECO:0000256" key="2">
    <source>
        <dbReference type="ARBA" id="ARBA00022473"/>
    </source>
</evidence>
<evidence type="ECO:0000256" key="3">
    <source>
        <dbReference type="ARBA" id="ARBA00022782"/>
    </source>
</evidence>
<dbReference type="EMBL" id="JBBPBK010000009">
    <property type="protein sequence ID" value="KAK9278869.1"/>
    <property type="molecule type" value="Genomic_DNA"/>
</dbReference>
<comment type="similarity">
    <text evidence="1 5">Belongs to the Frigida family.</text>
</comment>
<protein>
    <recommendedName>
        <fullName evidence="5">FRIGIDA-like protein</fullName>
    </recommendedName>
</protein>
<feature type="compositionally biased region" description="Polar residues" evidence="6">
    <location>
        <begin position="148"/>
        <end position="157"/>
    </location>
</feature>
<feature type="region of interest" description="Disordered" evidence="6">
    <location>
        <begin position="1"/>
        <end position="68"/>
    </location>
</feature>
<reference evidence="7 8" key="1">
    <citation type="journal article" date="2024" name="Plant J.">
        <title>Genome sequences and population genomics reveal climatic adaptation and genomic divergence between two closely related sweetgum species.</title>
        <authorList>
            <person name="Xu W.Q."/>
            <person name="Ren C.Q."/>
            <person name="Zhang X.Y."/>
            <person name="Comes H.P."/>
            <person name="Liu X.H."/>
            <person name="Li Y.G."/>
            <person name="Kettle C.J."/>
            <person name="Jalonen R."/>
            <person name="Gaisberger H."/>
            <person name="Ma Y.Z."/>
            <person name="Qiu Y.X."/>
        </authorList>
    </citation>
    <scope>NUCLEOTIDE SEQUENCE [LARGE SCALE GENOMIC DNA]</scope>
    <source>
        <strain evidence="7">Hangzhou</strain>
    </source>
</reference>
<organism evidence="7 8">
    <name type="scientific">Liquidambar formosana</name>
    <name type="common">Formosan gum</name>
    <dbReference type="NCBI Taxonomy" id="63359"/>
    <lineage>
        <taxon>Eukaryota</taxon>
        <taxon>Viridiplantae</taxon>
        <taxon>Streptophyta</taxon>
        <taxon>Embryophyta</taxon>
        <taxon>Tracheophyta</taxon>
        <taxon>Spermatophyta</taxon>
        <taxon>Magnoliopsida</taxon>
        <taxon>eudicotyledons</taxon>
        <taxon>Gunneridae</taxon>
        <taxon>Pentapetalae</taxon>
        <taxon>Saxifragales</taxon>
        <taxon>Altingiaceae</taxon>
        <taxon>Liquidambar</taxon>
    </lineage>
</organism>
<dbReference type="InterPro" id="IPR012474">
    <property type="entry name" value="Frigida"/>
</dbReference>
<evidence type="ECO:0000313" key="7">
    <source>
        <dbReference type="EMBL" id="KAK9278869.1"/>
    </source>
</evidence>
<proteinExistence type="inferred from homology"/>
<dbReference type="GO" id="GO:0009908">
    <property type="term" value="P:flower development"/>
    <property type="evidence" value="ECO:0007669"/>
    <property type="project" value="UniProtKB-KW"/>
</dbReference>
<keyword evidence="8" id="KW-1185">Reference proteome</keyword>
<feature type="compositionally biased region" description="Low complexity" evidence="6">
    <location>
        <begin position="40"/>
        <end position="57"/>
    </location>
</feature>
<feature type="region of interest" description="Disordered" evidence="6">
    <location>
        <begin position="127"/>
        <end position="157"/>
    </location>
</feature>
<keyword evidence="3 5" id="KW-0221">Differentiation</keyword>
<gene>
    <name evidence="7" type="ORF">L1049_028448</name>
</gene>
<dbReference type="Pfam" id="PF07899">
    <property type="entry name" value="Frigida"/>
    <property type="match status" value="1"/>
</dbReference>
<dbReference type="PANTHER" id="PTHR31791">
    <property type="entry name" value="FRIGIDA-LIKE PROTEIN 3-RELATED"/>
    <property type="match status" value="1"/>
</dbReference>
<dbReference type="AlphaFoldDB" id="A0AAP0RKS9"/>
<dbReference type="Proteomes" id="UP001415857">
    <property type="component" value="Unassembled WGS sequence"/>
</dbReference>
<evidence type="ECO:0000313" key="8">
    <source>
        <dbReference type="Proteomes" id="UP001415857"/>
    </source>
</evidence>
<evidence type="ECO:0000256" key="1">
    <source>
        <dbReference type="ARBA" id="ARBA00008956"/>
    </source>
</evidence>
<accession>A0AAP0RKS9</accession>
<keyword evidence="4 5" id="KW-0287">Flowering</keyword>
<sequence>MNSNLSPLPATVKEEERTPPPPAWTACVKGEPQELTSMEPSNHQAQSAAAATPSSVSPEKEDGREPQFLKSVNELRSLSTVIHAFRRRWDELQKHLDFIQNTIDAWSKQTDSSPDQRQQKMAIMPATETPAPNIPNSANTHSHESEQKSLSNDTAKQSSRSELEYLCEMMCSRGLRKYIVSRISDAAKLREEAPAALKSAPRPAKLVLECIGRFFLQGSKAFSRDSPMIMARQASVLILEFFLLTGCTEIEPSVKEEAELAAIAWRKRLISEGGVSRASDIDARGLLLFVGSFGIPNVFRNEDLRDLIRLSNPKEIFDALRHSHVLLMRIPDIIEGMMKNGMNIEAVDIAYTFGVEDKFPPQTILASFLRESKEAWKRTKREAQGSPREMFYDDHSQNEANKKQLAALKSVMNCLEDHKIDPLKLLPGWQIKEKIITLEKDISELEKKMDEKVMQKRKAVEIETSKKLKTQEVKRSRFTANVSPLIPTSIIGLQEQWAAGRVDGNSSYTPINLMDGGLSGRVNSYHTTSSIPHGFGAGSLPDNILGTMSGSGCGVLSAGVGAGGMSAGTSGVLSTGSFSGVHSEVMVDKVGQVMNNNGPLYGWHGVGDAAFNDRLIGQSFAGQPASIGVDGSFRPSPSLEGFVGLPNPPSTDVANRSSASDLYQFADAVLEGESYYSSGSRRAGTVPPVLPAHRPSYMY</sequence>
<name>A0AAP0RKS9_LIQFO</name>
<comment type="caution">
    <text evidence="7">The sequence shown here is derived from an EMBL/GenBank/DDBJ whole genome shotgun (WGS) entry which is preliminary data.</text>
</comment>
<evidence type="ECO:0000256" key="6">
    <source>
        <dbReference type="SAM" id="MobiDB-lite"/>
    </source>
</evidence>
<evidence type="ECO:0000256" key="5">
    <source>
        <dbReference type="RuleBase" id="RU364012"/>
    </source>
</evidence>